<dbReference type="InterPro" id="IPR023615">
    <property type="entry name" value="Cyt_c_Oxase_su1_BS"/>
</dbReference>
<keyword evidence="9" id="KW-0679">Respiratory chain</keyword>
<keyword evidence="9" id="KW-0186">Copper</keyword>
<comment type="subcellular location">
    <subcellularLocation>
        <location evidence="2">Membrane</location>
        <topology evidence="2">Multi-pass membrane protein</topology>
    </subcellularLocation>
    <subcellularLocation>
        <location evidence="9">Mitochondrion inner membrane</location>
        <topology evidence="9">Multi-pass membrane protein</topology>
    </subcellularLocation>
</comment>
<comment type="pathway">
    <text evidence="3 9">Energy metabolism; oxidative phosphorylation.</text>
</comment>
<dbReference type="GO" id="GO:0005743">
    <property type="term" value="C:mitochondrial inner membrane"/>
    <property type="evidence" value="ECO:0007669"/>
    <property type="project" value="UniProtKB-SubCell"/>
</dbReference>
<keyword evidence="6 9" id="KW-0812">Transmembrane</keyword>
<evidence type="ECO:0000256" key="10">
    <source>
        <dbReference type="SAM" id="Phobius"/>
    </source>
</evidence>
<dbReference type="PRINTS" id="PR01165">
    <property type="entry name" value="CYCOXIDASEI"/>
</dbReference>
<evidence type="ECO:0000256" key="6">
    <source>
        <dbReference type="ARBA" id="ARBA00022692"/>
    </source>
</evidence>
<dbReference type="InterPro" id="IPR023616">
    <property type="entry name" value="Cyt_c_oxase-like_su1_dom"/>
</dbReference>
<dbReference type="PROSITE" id="PS00077">
    <property type="entry name" value="COX1_CUB"/>
    <property type="match status" value="1"/>
</dbReference>
<dbReference type="GO" id="GO:0004129">
    <property type="term" value="F:cytochrome-c oxidase activity"/>
    <property type="evidence" value="ECO:0007669"/>
    <property type="project" value="UniProtKB-EC"/>
</dbReference>
<comment type="catalytic activity">
    <reaction evidence="9">
        <text>4 Fe(II)-[cytochrome c] + O2 + 8 H(+)(in) = 4 Fe(III)-[cytochrome c] + 2 H2O + 4 H(+)(out)</text>
        <dbReference type="Rhea" id="RHEA:11436"/>
        <dbReference type="Rhea" id="RHEA-COMP:10350"/>
        <dbReference type="Rhea" id="RHEA-COMP:14399"/>
        <dbReference type="ChEBI" id="CHEBI:15377"/>
        <dbReference type="ChEBI" id="CHEBI:15378"/>
        <dbReference type="ChEBI" id="CHEBI:15379"/>
        <dbReference type="ChEBI" id="CHEBI:29033"/>
        <dbReference type="ChEBI" id="CHEBI:29034"/>
        <dbReference type="EC" id="7.1.1.9"/>
    </reaction>
</comment>
<dbReference type="AlphaFoldDB" id="A0A7L7RYF0"/>
<dbReference type="Pfam" id="PF00115">
    <property type="entry name" value="COX1"/>
    <property type="match status" value="1"/>
</dbReference>
<dbReference type="UniPathway" id="UPA00705"/>
<feature type="domain" description="Cytochrome oxidase subunit I profile" evidence="11">
    <location>
        <begin position="1"/>
        <end position="475"/>
    </location>
</feature>
<dbReference type="GeneID" id="59436949"/>
<feature type="transmembrane region" description="Helical" evidence="10">
    <location>
        <begin position="104"/>
        <end position="127"/>
    </location>
</feature>
<keyword evidence="9" id="KW-0408">Iron</keyword>
<feature type="transmembrane region" description="Helical" evidence="10">
    <location>
        <begin position="229"/>
        <end position="253"/>
    </location>
</feature>
<dbReference type="RefSeq" id="YP_009938512.1">
    <property type="nucleotide sequence ID" value="NC_050918.1"/>
</dbReference>
<dbReference type="PROSITE" id="PS50855">
    <property type="entry name" value="COX1"/>
    <property type="match status" value="1"/>
</dbReference>
<evidence type="ECO:0000256" key="9">
    <source>
        <dbReference type="RuleBase" id="RU000369"/>
    </source>
</evidence>
<evidence type="ECO:0000259" key="11">
    <source>
        <dbReference type="PROSITE" id="PS50855"/>
    </source>
</evidence>
<dbReference type="EMBL" id="MT586127">
    <property type="protein sequence ID" value="QNU39796.1"/>
    <property type="molecule type" value="Genomic_DNA"/>
</dbReference>
<comment type="function">
    <text evidence="9">Component of the cytochrome c oxidase, the last enzyme in the mitochondrial electron transport chain which drives oxidative phosphorylation. The respiratory chain contains 3 multisubunit complexes succinate dehydrogenase (complex II, CII), ubiquinol-cytochrome c oxidoreductase (cytochrome b-c1 complex, complex III, CIII) and cytochrome c oxidase (complex IV, CIV), that cooperate to transfer electrons derived from NADH and succinate to molecular oxygen, creating an electrochemical gradient over the inner membrane that drives transmembrane transport and the ATP synthase. Cytochrome c oxidase is the component of the respiratory chain that catalyzes the reduction of oxygen to water. Electrons originating from reduced cytochrome c in the intermembrane space (IMS) are transferred via the dinuclear copper A center (CU(A)) of subunit 2 and heme A of subunit 1 to the active site in subunit 1, a binuclear center (BNC) formed by heme A3 and copper B (CU(B)). The BNC reduces molecular oxygen to 2 water molecules using 4 electrons from cytochrome c in the IMS and 4 protons from the mitochondrial matrix.</text>
</comment>
<name>A0A7L7RYF0_9TREM</name>
<keyword evidence="9" id="KW-0813">Transport</keyword>
<evidence type="ECO:0000256" key="3">
    <source>
        <dbReference type="ARBA" id="ARBA00004673"/>
    </source>
</evidence>
<reference evidence="12" key="1">
    <citation type="submission" date="2020-06" db="EMBL/GenBank/DDBJ databases">
        <title>Complete mitochondrial genome of Prosthogonimus cuneatus (Trematoda: Prosthogonimidae), as the First Representative from the Superfamily Microphalloidea.</title>
        <authorList>
            <person name="Guo X.R."/>
            <person name="Li Y."/>
            <person name="Gao J.F."/>
            <person name="Chang Q.C."/>
            <person name="Wang C.R."/>
        </authorList>
    </citation>
    <scope>NUCLEOTIDE SEQUENCE</scope>
</reference>
<protein>
    <recommendedName>
        <fullName evidence="5 9">Cytochrome c oxidase subunit 1</fullName>
        <ecNumber evidence="9">7.1.1.9</ecNumber>
    </recommendedName>
</protein>
<evidence type="ECO:0000313" key="12">
    <source>
        <dbReference type="EMBL" id="QNU39796.1"/>
    </source>
</evidence>
<evidence type="ECO:0000256" key="4">
    <source>
        <dbReference type="ARBA" id="ARBA00009578"/>
    </source>
</evidence>
<dbReference type="EC" id="7.1.1.9" evidence="9"/>
<keyword evidence="9 12" id="KW-0496">Mitochondrion</keyword>
<dbReference type="InterPro" id="IPR036927">
    <property type="entry name" value="Cyt_c_oxase-like_su1_sf"/>
</dbReference>
<keyword evidence="8 9" id="KW-0472">Membrane</keyword>
<keyword evidence="9" id="KW-0999">Mitochondrion inner membrane</keyword>
<comment type="similarity">
    <text evidence="4 9">Belongs to the heme-copper respiratory oxidase family.</text>
</comment>
<dbReference type="GO" id="GO:0020037">
    <property type="term" value="F:heme binding"/>
    <property type="evidence" value="ECO:0007669"/>
    <property type="project" value="InterPro"/>
</dbReference>
<evidence type="ECO:0000256" key="8">
    <source>
        <dbReference type="ARBA" id="ARBA00023136"/>
    </source>
</evidence>
<dbReference type="Gene3D" id="1.20.210.10">
    <property type="entry name" value="Cytochrome c oxidase-like, subunit I domain"/>
    <property type="match status" value="1"/>
</dbReference>
<feature type="transmembrane region" description="Helical" evidence="10">
    <location>
        <begin position="336"/>
        <end position="357"/>
    </location>
</feature>
<feature type="transmembrane region" description="Helical" evidence="10">
    <location>
        <begin position="265"/>
        <end position="289"/>
    </location>
</feature>
<dbReference type="PANTHER" id="PTHR10422:SF18">
    <property type="entry name" value="CYTOCHROME C OXIDASE SUBUNIT 1"/>
    <property type="match status" value="1"/>
</dbReference>
<keyword evidence="9" id="KW-0349">Heme</keyword>
<evidence type="ECO:0000256" key="1">
    <source>
        <dbReference type="ARBA" id="ARBA00001971"/>
    </source>
</evidence>
<keyword evidence="9" id="KW-0249">Electron transport</keyword>
<feature type="transmembrane region" description="Helical" evidence="10">
    <location>
        <begin position="369"/>
        <end position="394"/>
    </location>
</feature>
<feature type="transmembrane region" description="Helical" evidence="10">
    <location>
        <begin position="147"/>
        <end position="171"/>
    </location>
</feature>
<keyword evidence="7 10" id="KW-1133">Transmembrane helix</keyword>
<geneLocation type="mitochondrion" evidence="12"/>
<dbReference type="GO" id="GO:0015990">
    <property type="term" value="P:electron transport coupled proton transport"/>
    <property type="evidence" value="ECO:0007669"/>
    <property type="project" value="TreeGrafter"/>
</dbReference>
<organism evidence="12">
    <name type="scientific">Prosthogonimus cuneatus</name>
    <dbReference type="NCBI Taxonomy" id="232414"/>
    <lineage>
        <taxon>Eukaryota</taxon>
        <taxon>Metazoa</taxon>
        <taxon>Spiralia</taxon>
        <taxon>Lophotrochozoa</taxon>
        <taxon>Platyhelminthes</taxon>
        <taxon>Trematoda</taxon>
        <taxon>Digenea</taxon>
        <taxon>Plagiorchiida</taxon>
        <taxon>Xiphidiata</taxon>
        <taxon>Microphalloidea</taxon>
        <taxon>Prosthogonimidae</taxon>
        <taxon>Prosthogonimus</taxon>
    </lineage>
</organism>
<dbReference type="InterPro" id="IPR000883">
    <property type="entry name" value="Cyt_C_Oxase_1"/>
</dbReference>
<feature type="transmembrane region" description="Helical" evidence="10">
    <location>
        <begin position="57"/>
        <end position="83"/>
    </location>
</feature>
<dbReference type="SUPFAM" id="SSF81442">
    <property type="entry name" value="Cytochrome c oxidase subunit I-like"/>
    <property type="match status" value="1"/>
</dbReference>
<evidence type="ECO:0000256" key="5">
    <source>
        <dbReference type="ARBA" id="ARBA00015947"/>
    </source>
</evidence>
<dbReference type="GO" id="GO:0006123">
    <property type="term" value="P:mitochondrial electron transport, cytochrome c to oxygen"/>
    <property type="evidence" value="ECO:0007669"/>
    <property type="project" value="TreeGrafter"/>
</dbReference>
<feature type="transmembrane region" description="Helical" evidence="10">
    <location>
        <begin position="414"/>
        <end position="435"/>
    </location>
</feature>
<dbReference type="GO" id="GO:0046872">
    <property type="term" value="F:metal ion binding"/>
    <property type="evidence" value="ECO:0007669"/>
    <property type="project" value="UniProtKB-KW"/>
</dbReference>
<proteinExistence type="inferred from homology"/>
<feature type="transmembrane region" description="Helical" evidence="10">
    <location>
        <begin position="447"/>
        <end position="472"/>
    </location>
</feature>
<comment type="cofactor">
    <cofactor evidence="1">
        <name>heme</name>
        <dbReference type="ChEBI" id="CHEBI:30413"/>
    </cofactor>
</comment>
<sequence length="546" mass="60925">MSLFPWLFSLNHKRIGVMYAVIGVWGGFLGLGLSMVIRMNFLNPYSNVVSAEVYNYVVTTHGIAMIFFFLMPVLIGGFGNYLLPLLLGKDDLDLPRLNGLSLWLLLPSSFCLGVSMFLGAGVGWTFYPPLSSFDYSGRGVDFLMFSLHLAGVSSLLGSLNFISTICGVMSYGKHVCFRLSIVVWSYLFTSILLVLSLPVLASGITMLLFDRNFGSSFFDPLGGGDPVLFQHLFWFFGHPEVYVLILPGFGIVSHVCSSLSTSKGVFGYLGMVFAMGSIVCLGSVVWGHHMFMVGFDLQTTVFFSSVTMIIGIPTGIKVFSWLYMLSGCNTSLNNPLVWWVIGFIFLFTIGGVTGIALSASVLDSLLHDSWFVVAHFHYVLSLGSYSSVVIYLLWGWPMISGNSVNKSLVQGHWISSMIGFNFCFFPMHFMGLFGLPRRVCSFDPCFIWLNSFSSWGALISVCSAFFLLFLFWESLVVGHRVLGVWGDSLLSVHLKTVPFEHHEEFSKDPTYFIGWSKVEVDWYSLCLGYLKSVWDYVVGVYKSFKY</sequence>
<accession>A0A7L7RYF0</accession>
<feature type="transmembrane region" description="Helical" evidence="10">
    <location>
        <begin position="183"/>
        <end position="209"/>
    </location>
</feature>
<evidence type="ECO:0000256" key="2">
    <source>
        <dbReference type="ARBA" id="ARBA00004141"/>
    </source>
</evidence>
<gene>
    <name evidence="12" type="primary">cox1</name>
</gene>
<evidence type="ECO:0000256" key="7">
    <source>
        <dbReference type="ARBA" id="ARBA00022989"/>
    </source>
</evidence>
<dbReference type="PANTHER" id="PTHR10422">
    <property type="entry name" value="CYTOCHROME C OXIDASE SUBUNIT 1"/>
    <property type="match status" value="1"/>
</dbReference>
<feature type="transmembrane region" description="Helical" evidence="10">
    <location>
        <begin position="301"/>
        <end position="324"/>
    </location>
</feature>
<keyword evidence="9" id="KW-0479">Metal-binding</keyword>
<feature type="transmembrane region" description="Helical" evidence="10">
    <location>
        <begin position="16"/>
        <end position="37"/>
    </location>
</feature>